<feature type="transmembrane region" description="Helical" evidence="6">
    <location>
        <begin position="961"/>
        <end position="980"/>
    </location>
</feature>
<dbReference type="PANTHER" id="PTHR16172:SF41">
    <property type="entry name" value="MAJOR FACILITATOR SUPERFAMILY DOMAIN-CONTAINING PROTEIN 6-LIKE"/>
    <property type="match status" value="1"/>
</dbReference>
<dbReference type="InterPro" id="IPR051717">
    <property type="entry name" value="MFS_MFSD6"/>
</dbReference>
<feature type="transmembrane region" description="Helical" evidence="6">
    <location>
        <begin position="1036"/>
        <end position="1056"/>
    </location>
</feature>
<dbReference type="Gene3D" id="1.20.1250.20">
    <property type="entry name" value="MFS general substrate transporter like domains"/>
    <property type="match status" value="5"/>
</dbReference>
<keyword evidence="3 6" id="KW-0812">Transmembrane</keyword>
<evidence type="ECO:0000313" key="9">
    <source>
        <dbReference type="Proteomes" id="UP000807504"/>
    </source>
</evidence>
<feature type="transmembrane region" description="Helical" evidence="6">
    <location>
        <begin position="689"/>
        <end position="709"/>
    </location>
</feature>
<sequence length="1200" mass="135169">MVTVSVIFQFMAGIISGMFADRIGRVKPFLFFYGSIFLVTLVCFIVMPKLDECPKRKVTFNCLNQKLTTQGSCNISESFYKDSCTLIYSNNTTHSDINENCPFVSSLFQKEFSIEKLNRNKTSGSCLYLVNFRNYSSREIPPCEIQDCKAIEMICSYKDSSTNCLKNRSFWILIYGILVVLYNTSRTNAYRFFDVIVMDLTNQYNSDFGKQRLWSMLGLSVGPSLAGFLSHKMAFSGSDKNYDAVFICSAIFATLSIIPICKVYPKFHKPAATVWKKSFQFIMNLEMLLFLILLLTMGTSFGFMVIYGNWYLQDLGASDLLLGISSGISPLCGLPFLYTSKWFFNKVARLGATAIGGYVMNNFGGRIAYRVIGSLSLGYAVIYGTYLIIRHLHKKKRRVHLECARTNVYRFFDVISMDLTNQYNSDFGKQRLWAILGLSVGPALTGLILHNTDSNGSGKDYILVFICAMVFAVFSFIPTWKINARFHKPAPTVWKKSFELLKSFQIILFLILILTMGISYGFISIYGNWYLQDLGASDLLLGVSTGVSALCAVTFLSTSKYLFKPWFSIGVELVNVPSYHLFWVAAIQHCDEIAAVELQATMKVTSGTLHFNIARLGATAIGVYIMGTFGGRMAYKVIGSLCLGYSIIYGTYLIVLQKKKATNENQTFTISFCGIYRISINKYLVPIKISLFCWFAGARITGAFVPVYLKHQGLTLAHLSAMVTISVAFQFIAGMISGMFADRIGRVKPFLFLHASIFLGSLICFIVMPKIDECPSKTITFHCLDNQIIAQEPCQYLQDNVHTNSCSLIYKENATHFNEDCPLFLKEYISIERNHLNQTSGLCTYQIHYRNYSSKAISPCDIHNCQTFQVICSGNNSLQCHNNRMFWLIIYGILVVLYNTSRTNVYRFFDVITMDLINQYNSDFGKQRLWSVLGFSVGPPLAGLILHQFASNGNDKSYAPIFVFAAIFVVLSLIPVWKADPKFHKPAAKLWKTSVELVKDLEISLFLAFILILGFSFGFQMIYGNWYLQNLGASDLLLGVNTGVAAVSGIPFLYTAKWFINKTGVRNLFVFCLFSYAFYAFAFSLILEPWLAIGIELANAYAYHLSWVAVLQYCDEVAPVELQATMIVLAGTLHYNVARLGSTVIGGNIMNNFGGRMAYRALGGIALCYAVIYGTYLTFQRLHKRKNGVQLKWDERETEL</sequence>
<evidence type="ECO:0000256" key="4">
    <source>
        <dbReference type="ARBA" id="ARBA00022989"/>
    </source>
</evidence>
<dbReference type="AlphaFoldDB" id="A0A8T0EEY1"/>
<feature type="transmembrane region" description="Helical" evidence="6">
    <location>
        <begin position="367"/>
        <end position="389"/>
    </location>
</feature>
<feature type="transmembrane region" description="Helical" evidence="6">
    <location>
        <begin position="503"/>
        <end position="527"/>
    </location>
</feature>
<feature type="transmembrane region" description="Helical" evidence="6">
    <location>
        <begin position="750"/>
        <end position="768"/>
    </location>
</feature>
<feature type="domain" description="Major facilitator superfamily associated" evidence="7">
    <location>
        <begin position="3"/>
        <end position="347"/>
    </location>
</feature>
<feature type="transmembrane region" description="Helical" evidence="6">
    <location>
        <begin position="633"/>
        <end position="655"/>
    </location>
</feature>
<feature type="transmembrane region" description="Helical" evidence="6">
    <location>
        <begin position="285"/>
        <end position="308"/>
    </location>
</feature>
<feature type="transmembrane region" description="Helical" evidence="6">
    <location>
        <begin position="1068"/>
        <end position="1087"/>
    </location>
</feature>
<feature type="domain" description="Major facilitator superfamily associated" evidence="7">
    <location>
        <begin position="406"/>
        <end position="563"/>
    </location>
</feature>
<feature type="transmembrane region" description="Helical" evidence="6">
    <location>
        <begin position="432"/>
        <end position="449"/>
    </location>
</feature>
<feature type="transmembrane region" description="Helical" evidence="6">
    <location>
        <begin position="1157"/>
        <end position="1179"/>
    </location>
</feature>
<feature type="transmembrane region" description="Helical" evidence="6">
    <location>
        <begin position="539"/>
        <end position="558"/>
    </location>
</feature>
<reference evidence="8" key="1">
    <citation type="journal article" date="2020" name="bioRxiv">
        <title>Chromosome-level reference genome of the European wasp spider Argiope bruennichi: a resource for studies on range expansion and evolutionary adaptation.</title>
        <authorList>
            <person name="Sheffer M.M."/>
            <person name="Hoppe A."/>
            <person name="Krehenwinkel H."/>
            <person name="Uhl G."/>
            <person name="Kuss A.W."/>
            <person name="Jensen L."/>
            <person name="Jensen C."/>
            <person name="Gillespie R.G."/>
            <person name="Hoff K.J."/>
            <person name="Prost S."/>
        </authorList>
    </citation>
    <scope>NUCLEOTIDE SEQUENCE</scope>
</reference>
<comment type="caution">
    <text evidence="8">The sequence shown here is derived from an EMBL/GenBank/DDBJ whole genome shotgun (WGS) entry which is preliminary data.</text>
</comment>
<accession>A0A8T0EEY1</accession>
<feature type="transmembrane region" description="Helical" evidence="6">
    <location>
        <begin position="461"/>
        <end position="482"/>
    </location>
</feature>
<keyword evidence="4 6" id="KW-1133">Transmembrane helix</keyword>
<feature type="transmembrane region" description="Helical" evidence="6">
    <location>
        <begin position="1001"/>
        <end position="1024"/>
    </location>
</feature>
<organism evidence="8 9">
    <name type="scientific">Argiope bruennichi</name>
    <name type="common">Wasp spider</name>
    <name type="synonym">Aranea bruennichi</name>
    <dbReference type="NCBI Taxonomy" id="94029"/>
    <lineage>
        <taxon>Eukaryota</taxon>
        <taxon>Metazoa</taxon>
        <taxon>Ecdysozoa</taxon>
        <taxon>Arthropoda</taxon>
        <taxon>Chelicerata</taxon>
        <taxon>Arachnida</taxon>
        <taxon>Araneae</taxon>
        <taxon>Araneomorphae</taxon>
        <taxon>Entelegynae</taxon>
        <taxon>Araneoidea</taxon>
        <taxon>Araneidae</taxon>
        <taxon>Argiope</taxon>
    </lineage>
</organism>
<dbReference type="InterPro" id="IPR036259">
    <property type="entry name" value="MFS_trans_sf"/>
</dbReference>
<feature type="transmembrane region" description="Helical" evidence="6">
    <location>
        <begin position="170"/>
        <end position="193"/>
    </location>
</feature>
<feature type="transmembrane region" description="Helical" evidence="6">
    <location>
        <begin position="30"/>
        <end position="47"/>
    </location>
</feature>
<evidence type="ECO:0000256" key="3">
    <source>
        <dbReference type="ARBA" id="ARBA00022692"/>
    </source>
</evidence>
<keyword evidence="5 6" id="KW-0472">Membrane</keyword>
<feature type="transmembrane region" description="Helical" evidence="6">
    <location>
        <begin position="242"/>
        <end position="265"/>
    </location>
</feature>
<dbReference type="InterPro" id="IPR024989">
    <property type="entry name" value="MFS_assoc_dom"/>
</dbReference>
<feature type="transmembrane region" description="Helical" evidence="6">
    <location>
        <begin position="929"/>
        <end position="949"/>
    </location>
</feature>
<dbReference type="Pfam" id="PF12832">
    <property type="entry name" value="MFS_1_like"/>
    <property type="match status" value="3"/>
</dbReference>
<comment type="subcellular location">
    <subcellularLocation>
        <location evidence="1">Membrane</location>
        <topology evidence="1">Multi-pass membrane protein</topology>
    </subcellularLocation>
</comment>
<feature type="domain" description="Major facilitator superfamily associated" evidence="7">
    <location>
        <begin position="687"/>
        <end position="1161"/>
    </location>
</feature>
<feature type="transmembrane region" description="Helical" evidence="6">
    <location>
        <begin position="715"/>
        <end position="738"/>
    </location>
</feature>
<dbReference type="SUPFAM" id="SSF103473">
    <property type="entry name" value="MFS general substrate transporter"/>
    <property type="match status" value="3"/>
</dbReference>
<dbReference type="GO" id="GO:0016020">
    <property type="term" value="C:membrane"/>
    <property type="evidence" value="ECO:0007669"/>
    <property type="project" value="UniProtKB-SubCell"/>
</dbReference>
<gene>
    <name evidence="8" type="ORF">HNY73_018824</name>
</gene>
<keyword evidence="9" id="KW-1185">Reference proteome</keyword>
<protein>
    <submittedName>
        <fullName evidence="8">Major facilitator superfamily domain-containing</fullName>
    </submittedName>
</protein>
<evidence type="ECO:0000256" key="2">
    <source>
        <dbReference type="ARBA" id="ARBA00005241"/>
    </source>
</evidence>
<proteinExistence type="inferred from homology"/>
<evidence type="ECO:0000313" key="8">
    <source>
        <dbReference type="EMBL" id="KAF8771399.1"/>
    </source>
</evidence>
<reference evidence="8" key="2">
    <citation type="submission" date="2020-06" db="EMBL/GenBank/DDBJ databases">
        <authorList>
            <person name="Sheffer M."/>
        </authorList>
    </citation>
    <scope>NUCLEOTIDE SEQUENCE</scope>
</reference>
<evidence type="ECO:0000256" key="6">
    <source>
        <dbReference type="SAM" id="Phobius"/>
    </source>
</evidence>
<dbReference type="Proteomes" id="UP000807504">
    <property type="component" value="Unassembled WGS sequence"/>
</dbReference>
<dbReference type="EMBL" id="JABXBU010002228">
    <property type="protein sequence ID" value="KAF8771399.1"/>
    <property type="molecule type" value="Genomic_DNA"/>
</dbReference>
<feature type="transmembrane region" description="Helical" evidence="6">
    <location>
        <begin position="609"/>
        <end position="627"/>
    </location>
</feature>
<comment type="similarity">
    <text evidence="2">Belongs to the major facilitator superfamily. MFSD6 family.</text>
</comment>
<dbReference type="PANTHER" id="PTHR16172">
    <property type="entry name" value="MAJOR FACILITATOR SUPERFAMILY DOMAIN-CONTAINING PROTEIN 6-LIKE"/>
    <property type="match status" value="1"/>
</dbReference>
<evidence type="ECO:0000259" key="7">
    <source>
        <dbReference type="Pfam" id="PF12832"/>
    </source>
</evidence>
<name>A0A8T0EEY1_ARGBR</name>
<evidence type="ECO:0000256" key="1">
    <source>
        <dbReference type="ARBA" id="ARBA00004141"/>
    </source>
</evidence>
<feature type="transmembrane region" description="Helical" evidence="6">
    <location>
        <begin position="885"/>
        <end position="909"/>
    </location>
</feature>
<evidence type="ECO:0000256" key="5">
    <source>
        <dbReference type="ARBA" id="ARBA00023136"/>
    </source>
</evidence>